<keyword evidence="1" id="KW-0732">Signal</keyword>
<name>A0A5I0D513_SALET</name>
<reference evidence="2" key="1">
    <citation type="submission" date="2018-06" db="EMBL/GenBank/DDBJ databases">
        <authorList>
            <person name="Ashton P.M."/>
            <person name="Dallman T."/>
            <person name="Nair S."/>
            <person name="De Pinna E."/>
            <person name="Peters T."/>
            <person name="Grant K."/>
        </authorList>
    </citation>
    <scope>NUCLEOTIDE SEQUENCE</scope>
    <source>
        <strain evidence="2">458084</strain>
    </source>
</reference>
<evidence type="ECO:0000256" key="1">
    <source>
        <dbReference type="SAM" id="SignalP"/>
    </source>
</evidence>
<comment type="caution">
    <text evidence="2">The sequence shown here is derived from an EMBL/GenBank/DDBJ whole genome shotgun (WGS) entry which is preliminary data.</text>
</comment>
<evidence type="ECO:0000313" key="2">
    <source>
        <dbReference type="EMBL" id="EBV0635966.1"/>
    </source>
</evidence>
<dbReference type="EMBL" id="AAHEBA010000012">
    <property type="protein sequence ID" value="EBV0635966.1"/>
    <property type="molecule type" value="Genomic_DNA"/>
</dbReference>
<protein>
    <recommendedName>
        <fullName evidence="3">Periplasmic protein</fullName>
    </recommendedName>
</protein>
<dbReference type="AlphaFoldDB" id="A0A5I0D513"/>
<organism evidence="2">
    <name type="scientific">Salmonella enterica subsp. enterica serovar Ouagadougou</name>
    <dbReference type="NCBI Taxonomy" id="2564899"/>
    <lineage>
        <taxon>Bacteria</taxon>
        <taxon>Pseudomonadati</taxon>
        <taxon>Pseudomonadota</taxon>
        <taxon>Gammaproteobacteria</taxon>
        <taxon>Enterobacterales</taxon>
        <taxon>Enterobacteriaceae</taxon>
        <taxon>Salmonella</taxon>
    </lineage>
</organism>
<gene>
    <name evidence="2" type="ORF">DNM41_13705</name>
</gene>
<proteinExistence type="predicted"/>
<feature type="chain" id="PRO_5030124455" description="Periplasmic protein" evidence="1">
    <location>
        <begin position="23"/>
        <end position="151"/>
    </location>
</feature>
<evidence type="ECO:0008006" key="3">
    <source>
        <dbReference type="Google" id="ProtNLM"/>
    </source>
</evidence>
<feature type="signal peptide" evidence="1">
    <location>
        <begin position="1"/>
        <end position="22"/>
    </location>
</feature>
<accession>A0A5I0D513</accession>
<sequence>MKKLSFGVLFISGFLFSGSSFANVTDLSCDFKNGGDMLVTHDDESIYIAYSDPKFSPDDNVIILGKSSKNVEQVIIPATQYAEFSLSGITVQNTMVYVSYIPKNLDGIPVADFSLSNDKGKITQTGKCIVDTIKTRNNLLKEGISGVRVRK</sequence>